<protein>
    <submittedName>
        <fullName evidence="1">Uncharacterized protein</fullName>
    </submittedName>
</protein>
<dbReference type="AlphaFoldDB" id="A0A1G9ZPJ8"/>
<proteinExistence type="predicted"/>
<dbReference type="eggNOG" id="ENOG502ZXTN">
    <property type="taxonomic scope" value="Bacteria"/>
</dbReference>
<reference evidence="1 2" key="1">
    <citation type="submission" date="2016-10" db="EMBL/GenBank/DDBJ databases">
        <authorList>
            <person name="de Groot N.N."/>
        </authorList>
    </citation>
    <scope>NUCLEOTIDE SEQUENCE [LARGE SCALE GENOMIC DNA]</scope>
    <source>
        <strain evidence="1 2">DSM 44149</strain>
    </source>
</reference>
<accession>A0A1G9ZPJ8</accession>
<keyword evidence="2" id="KW-1185">Reference proteome</keyword>
<name>A0A1G9ZPJ8_ALLAB</name>
<dbReference type="Proteomes" id="UP000183376">
    <property type="component" value="Chromosome I"/>
</dbReference>
<dbReference type="OrthoDB" id="3873104at2"/>
<dbReference type="EMBL" id="LT629701">
    <property type="protein sequence ID" value="SDN23248.1"/>
    <property type="molecule type" value="Genomic_DNA"/>
</dbReference>
<sequence length="112" mass="12302">MGLELELHAARPARSNWKKSRATLVRGSYDHGFALEEVLSWLPSDGSTKLSLVDTWGDTVFNEQEAEVALGEIPALLGRCSAPKHIAAVRDLEEMLRACSGLPGSYLWFMGD</sequence>
<dbReference type="RefSeq" id="WP_030429878.1">
    <property type="nucleotide sequence ID" value="NZ_JOEF01000009.1"/>
</dbReference>
<gene>
    <name evidence="1" type="ORF">SAMN04489726_5635</name>
</gene>
<organism evidence="1 2">
    <name type="scientific">Allokutzneria albata</name>
    <name type="common">Kibdelosporangium albatum</name>
    <dbReference type="NCBI Taxonomy" id="211114"/>
    <lineage>
        <taxon>Bacteria</taxon>
        <taxon>Bacillati</taxon>
        <taxon>Actinomycetota</taxon>
        <taxon>Actinomycetes</taxon>
        <taxon>Pseudonocardiales</taxon>
        <taxon>Pseudonocardiaceae</taxon>
        <taxon>Allokutzneria</taxon>
    </lineage>
</organism>
<evidence type="ECO:0000313" key="2">
    <source>
        <dbReference type="Proteomes" id="UP000183376"/>
    </source>
</evidence>
<evidence type="ECO:0000313" key="1">
    <source>
        <dbReference type="EMBL" id="SDN23248.1"/>
    </source>
</evidence>
<dbReference type="STRING" id="211114.SAMN04489726_5635"/>